<keyword evidence="4" id="KW-0067">ATP-binding</keyword>
<comment type="caution">
    <text evidence="9">The sequence shown here is derived from an EMBL/GenBank/DDBJ whole genome shotgun (WGS) entry which is preliminary data.</text>
</comment>
<evidence type="ECO:0000259" key="8">
    <source>
        <dbReference type="PROSITE" id="PS51195"/>
    </source>
</evidence>
<dbReference type="InterPro" id="IPR014014">
    <property type="entry name" value="RNA_helicase_DEAD_Q_motif"/>
</dbReference>
<dbReference type="RefSeq" id="WP_131554452.1">
    <property type="nucleotide sequence ID" value="NZ_SJSK01000004.1"/>
</dbReference>
<evidence type="ECO:0000256" key="6">
    <source>
        <dbReference type="SAM" id="MobiDB-lite"/>
    </source>
</evidence>
<accession>A0A4R0MRD7</accession>
<dbReference type="OrthoDB" id="9762011at2"/>
<evidence type="ECO:0000256" key="4">
    <source>
        <dbReference type="ARBA" id="ARBA00022840"/>
    </source>
</evidence>
<dbReference type="InterPro" id="IPR027417">
    <property type="entry name" value="P-loop_NTPase"/>
</dbReference>
<dbReference type="SMART" id="SM00487">
    <property type="entry name" value="DEXDc"/>
    <property type="match status" value="1"/>
</dbReference>
<feature type="short sequence motif" description="Q motif" evidence="5">
    <location>
        <begin position="1"/>
        <end position="29"/>
    </location>
</feature>
<dbReference type="PROSITE" id="PS51195">
    <property type="entry name" value="Q_MOTIF"/>
    <property type="match status" value="1"/>
</dbReference>
<keyword evidence="1" id="KW-0547">Nucleotide-binding</keyword>
<reference evidence="9 10" key="1">
    <citation type="submission" date="2019-02" db="EMBL/GenBank/DDBJ databases">
        <title>Pedobacter sp. RP-1-13 sp. nov., isolated from Arctic soil.</title>
        <authorList>
            <person name="Dahal R.H."/>
        </authorList>
    </citation>
    <scope>NUCLEOTIDE SEQUENCE [LARGE SCALE GENOMIC DNA]</scope>
    <source>
        <strain evidence="9 10">RP-1-13</strain>
    </source>
</reference>
<dbReference type="AlphaFoldDB" id="A0A4R0MRD7"/>
<keyword evidence="10" id="KW-1185">Reference proteome</keyword>
<keyword evidence="2" id="KW-0378">Hydrolase</keyword>
<organism evidence="9 10">
    <name type="scientific">Pedobacter frigiditerrae</name>
    <dbReference type="NCBI Taxonomy" id="2530452"/>
    <lineage>
        <taxon>Bacteria</taxon>
        <taxon>Pseudomonadati</taxon>
        <taxon>Bacteroidota</taxon>
        <taxon>Sphingobacteriia</taxon>
        <taxon>Sphingobacteriales</taxon>
        <taxon>Sphingobacteriaceae</taxon>
        <taxon>Pedobacter</taxon>
    </lineage>
</organism>
<dbReference type="PANTHER" id="PTHR47959:SF1">
    <property type="entry name" value="ATP-DEPENDENT RNA HELICASE DBPA"/>
    <property type="match status" value="1"/>
</dbReference>
<dbReference type="Gene3D" id="3.40.50.300">
    <property type="entry name" value="P-loop containing nucleotide triphosphate hydrolases"/>
    <property type="match status" value="2"/>
</dbReference>
<dbReference type="Proteomes" id="UP000292884">
    <property type="component" value="Unassembled WGS sequence"/>
</dbReference>
<evidence type="ECO:0000256" key="5">
    <source>
        <dbReference type="PROSITE-ProRule" id="PRU00552"/>
    </source>
</evidence>
<dbReference type="SUPFAM" id="SSF52540">
    <property type="entry name" value="P-loop containing nucleoside triphosphate hydrolases"/>
    <property type="match status" value="2"/>
</dbReference>
<evidence type="ECO:0000259" key="7">
    <source>
        <dbReference type="PROSITE" id="PS51192"/>
    </source>
</evidence>
<dbReference type="GO" id="GO:0003676">
    <property type="term" value="F:nucleic acid binding"/>
    <property type="evidence" value="ECO:0007669"/>
    <property type="project" value="InterPro"/>
</dbReference>
<evidence type="ECO:0000256" key="3">
    <source>
        <dbReference type="ARBA" id="ARBA00022806"/>
    </source>
</evidence>
<evidence type="ECO:0000256" key="2">
    <source>
        <dbReference type="ARBA" id="ARBA00022801"/>
    </source>
</evidence>
<evidence type="ECO:0000313" key="10">
    <source>
        <dbReference type="Proteomes" id="UP000292884"/>
    </source>
</evidence>
<proteinExistence type="predicted"/>
<dbReference type="InterPro" id="IPR050079">
    <property type="entry name" value="DEAD_box_RNA_helicase"/>
</dbReference>
<feature type="region of interest" description="Disordered" evidence="6">
    <location>
        <begin position="389"/>
        <end position="432"/>
    </location>
</feature>
<dbReference type="PROSITE" id="PS51192">
    <property type="entry name" value="HELICASE_ATP_BIND_1"/>
    <property type="match status" value="1"/>
</dbReference>
<evidence type="ECO:0000256" key="1">
    <source>
        <dbReference type="ARBA" id="ARBA00022741"/>
    </source>
</evidence>
<dbReference type="EMBL" id="SJSK01000004">
    <property type="protein sequence ID" value="TCC89465.1"/>
    <property type="molecule type" value="Genomic_DNA"/>
</dbReference>
<dbReference type="GO" id="GO:0005829">
    <property type="term" value="C:cytosol"/>
    <property type="evidence" value="ECO:0007669"/>
    <property type="project" value="TreeGrafter"/>
</dbReference>
<evidence type="ECO:0000313" key="9">
    <source>
        <dbReference type="EMBL" id="TCC89465.1"/>
    </source>
</evidence>
<gene>
    <name evidence="9" type="ORF">EZ428_17390</name>
</gene>
<dbReference type="InterPro" id="IPR011545">
    <property type="entry name" value="DEAD/DEAH_box_helicase_dom"/>
</dbReference>
<name>A0A4R0MRD7_9SPHI</name>
<sequence>MSLEQLKLSKPLVSAMTDAGYLSPKEIQARTMSRILGGQDIIAIGPEGCGKTTTYILGVLMRLKYGFEEAPRALILVPTKERVLEVMEQFQLLNRNQTIRIVGIHADGGMEAQINELTDGVDIVVAVPSRARAVYLKLGLNTNKIQMFVVDDAAEMVKLGMQLPINELANSIQKCQHLIFTDVMHDRLDLMIENFMKLPTTIEVDELEENETETHTQLLYHVPNFRTKLNLLNLLLKDAEVFDKVVVFVNTRLTAQTLSKDLFDGKADDIFVYKPLFFDEAGFDDIEDFKAISEARVLIVANEGLQQMDLEGIPFIFHFELPVQKETYLNRVIKQSDEEVVAITFTTDLELPQVRKIEQAIGQKIEVADLPSDLLVEEVTKAKAQKNKILAEQEDEENHRDAAYHKKKESNSKTSNYGIGQKAIMNKKKKHG</sequence>
<dbReference type="GO" id="GO:0016787">
    <property type="term" value="F:hydrolase activity"/>
    <property type="evidence" value="ECO:0007669"/>
    <property type="project" value="UniProtKB-KW"/>
</dbReference>
<dbReference type="PANTHER" id="PTHR47959">
    <property type="entry name" value="ATP-DEPENDENT RNA HELICASE RHLE-RELATED"/>
    <property type="match status" value="1"/>
</dbReference>
<dbReference type="InterPro" id="IPR014001">
    <property type="entry name" value="Helicase_ATP-bd"/>
</dbReference>
<dbReference type="GO" id="GO:0003724">
    <property type="term" value="F:RNA helicase activity"/>
    <property type="evidence" value="ECO:0007669"/>
    <property type="project" value="InterPro"/>
</dbReference>
<feature type="domain" description="Helicase ATP-binding" evidence="7">
    <location>
        <begin position="32"/>
        <end position="202"/>
    </location>
</feature>
<protein>
    <submittedName>
        <fullName evidence="9">DEAD/DEAH box helicase</fullName>
    </submittedName>
</protein>
<dbReference type="Pfam" id="PF00270">
    <property type="entry name" value="DEAD"/>
    <property type="match status" value="1"/>
</dbReference>
<feature type="domain" description="DEAD-box RNA helicase Q" evidence="8">
    <location>
        <begin position="1"/>
        <end position="29"/>
    </location>
</feature>
<dbReference type="GO" id="GO:0005524">
    <property type="term" value="F:ATP binding"/>
    <property type="evidence" value="ECO:0007669"/>
    <property type="project" value="UniProtKB-KW"/>
</dbReference>
<keyword evidence="3 9" id="KW-0347">Helicase</keyword>